<accession>A0A8J2ZFU9</accession>
<name>A0A8J2ZFU9_9PROT</name>
<dbReference type="RefSeq" id="WP_188904170.1">
    <property type="nucleotide sequence ID" value="NZ_BMKS01000025.1"/>
</dbReference>
<reference evidence="2 3" key="1">
    <citation type="journal article" date="2014" name="Int. J. Syst. Evol. Microbiol.">
        <title>Complete genome sequence of Corynebacterium casei LMG S-19264T (=DSM 44701T), isolated from a smear-ripened cheese.</title>
        <authorList>
            <consortium name="US DOE Joint Genome Institute (JGI-PGF)"/>
            <person name="Walter F."/>
            <person name="Albersmeier A."/>
            <person name="Kalinowski J."/>
            <person name="Ruckert C."/>
        </authorList>
    </citation>
    <scope>NUCLEOTIDE SEQUENCE [LARGE SCALE GENOMIC DNA]</scope>
    <source>
        <strain evidence="2 3">CGMCC 1.16330</strain>
    </source>
</reference>
<protein>
    <submittedName>
        <fullName evidence="2">Uncharacterized protein</fullName>
    </submittedName>
</protein>
<dbReference type="EMBL" id="BMKS01000025">
    <property type="protein sequence ID" value="GGG51711.1"/>
    <property type="molecule type" value="Genomic_DNA"/>
</dbReference>
<evidence type="ECO:0000313" key="3">
    <source>
        <dbReference type="Proteomes" id="UP000597507"/>
    </source>
</evidence>
<feature type="compositionally biased region" description="Low complexity" evidence="1">
    <location>
        <begin position="48"/>
        <end position="62"/>
    </location>
</feature>
<sequence length="69" mass="7559">MQVRTLRPCEIAGRTVRPDLCLDLPEEEARRLVEAGDAEAWPPPAPPAEASQPAAARPFRGRAAPEDRE</sequence>
<dbReference type="Proteomes" id="UP000597507">
    <property type="component" value="Unassembled WGS sequence"/>
</dbReference>
<organism evidence="2 3">
    <name type="scientific">Caldovatus sediminis</name>
    <dbReference type="NCBI Taxonomy" id="2041189"/>
    <lineage>
        <taxon>Bacteria</taxon>
        <taxon>Pseudomonadati</taxon>
        <taxon>Pseudomonadota</taxon>
        <taxon>Alphaproteobacteria</taxon>
        <taxon>Acetobacterales</taxon>
        <taxon>Roseomonadaceae</taxon>
        <taxon>Caldovatus</taxon>
    </lineage>
</organism>
<comment type="caution">
    <text evidence="2">The sequence shown here is derived from an EMBL/GenBank/DDBJ whole genome shotgun (WGS) entry which is preliminary data.</text>
</comment>
<feature type="region of interest" description="Disordered" evidence="1">
    <location>
        <begin position="33"/>
        <end position="69"/>
    </location>
</feature>
<keyword evidence="3" id="KW-1185">Reference proteome</keyword>
<evidence type="ECO:0000313" key="2">
    <source>
        <dbReference type="EMBL" id="GGG51711.1"/>
    </source>
</evidence>
<dbReference type="AlphaFoldDB" id="A0A8J2ZFU9"/>
<proteinExistence type="predicted"/>
<gene>
    <name evidence="2" type="ORF">GCM10010964_43600</name>
</gene>
<evidence type="ECO:0000256" key="1">
    <source>
        <dbReference type="SAM" id="MobiDB-lite"/>
    </source>
</evidence>